<keyword evidence="8 12" id="KW-0012">Acyltransferase</keyword>
<dbReference type="SUPFAM" id="SSF56235">
    <property type="entry name" value="N-terminal nucleophile aminohydrolases (Ntn hydrolases)"/>
    <property type="match status" value="1"/>
</dbReference>
<feature type="compositionally biased region" description="Basic and acidic residues" evidence="13">
    <location>
        <begin position="634"/>
        <end position="644"/>
    </location>
</feature>
<dbReference type="Gene3D" id="1.10.246.130">
    <property type="match status" value="1"/>
</dbReference>
<dbReference type="GO" id="GO:0005886">
    <property type="term" value="C:plasma membrane"/>
    <property type="evidence" value="ECO:0007669"/>
    <property type="project" value="TreeGrafter"/>
</dbReference>
<dbReference type="InterPro" id="IPR043137">
    <property type="entry name" value="GGT_ssub_C"/>
</dbReference>
<evidence type="ECO:0000256" key="3">
    <source>
        <dbReference type="ARBA" id="ARBA00005115"/>
    </source>
</evidence>
<dbReference type="GO" id="GO:0036374">
    <property type="term" value="F:glutathione hydrolase activity"/>
    <property type="evidence" value="ECO:0007669"/>
    <property type="project" value="UniProtKB-UniRule"/>
</dbReference>
<evidence type="ECO:0000256" key="14">
    <source>
        <dbReference type="SAM" id="Phobius"/>
    </source>
</evidence>
<feature type="region of interest" description="Disordered" evidence="13">
    <location>
        <begin position="613"/>
        <end position="644"/>
    </location>
</feature>
<dbReference type="AlphaFoldDB" id="A0A6J5VQY7"/>
<evidence type="ECO:0000256" key="11">
    <source>
        <dbReference type="PIRSR" id="PIRSR600101-2"/>
    </source>
</evidence>
<evidence type="ECO:0000256" key="13">
    <source>
        <dbReference type="SAM" id="MobiDB-lite"/>
    </source>
</evidence>
<evidence type="ECO:0000313" key="15">
    <source>
        <dbReference type="EMBL" id="CAB4288338.1"/>
    </source>
</evidence>
<gene>
    <name evidence="15" type="ORF">CURHAP_LOCUS46508</name>
</gene>
<keyword evidence="5 12" id="KW-0808">Transferase</keyword>
<feature type="active site" description="Nucleophile" evidence="10">
    <location>
        <position position="429"/>
    </location>
</feature>
<sequence>MGQQSLAAPLLDSHGSTTSRALWLLLAIVAIICQFLFSLSLSYTTSCIYDLSVLAFHKAVGLIFGGHTNGRVTIRGANNFKINDSDIVESEKGVVAADDARCSEVGASILRQGGHAVDAAVATTLCLGVVNSMASGIGGGGFMLVRSSATSQTQAFDFRETAPIAASQNMYETNPNAKLVGALSMGVPGEIAGLHEAWMQHGRMEWKTLFQPAIKLAKDGYVIAPYLGGYISRLGDKILSDPGLRQVFAPNGKLLQTGDICYNVELGRSLEAVAELGPQAFYNGSVGEKLVKDVREAGGILTMEDLRNYKVSVVEAVAANVMGYTVFGMPPPSSGTLGLSLVLNIFDSYGTSDAAKGDLGLHRLIEALKHMFAVRMNLGDPAFVDTSKYASDMLSPSFAKKIQQKIFDNTTFPPEYYLQRWSQLRDHGTSHFCIVDADRNAVSMTSTVNYPFGGGVLSPSTGILLNNEMDDFSTPTEISPDRLPPAPANFIEPNKRPLSSMTPLIIMKDNELAGVIGGSGGMNIIPAVTQVFLNYFVLGMDPLAAVQSPRIYHKLIPNVVSYENLTVIDGDHIELLDEKKLFLQKRGHQLEAKAGGAITQLIVQTIRKPVNMSRKSGQNSNEQTFHGTLTAVSDPRKDGKPAAV</sequence>
<dbReference type="EC" id="3.4.19.13" evidence="12"/>
<evidence type="ECO:0000256" key="6">
    <source>
        <dbReference type="ARBA" id="ARBA00022801"/>
    </source>
</evidence>
<comment type="similarity">
    <text evidence="4">Belongs to the gamma-glutamyltransferase family.</text>
</comment>
<dbReference type="PRINTS" id="PR01210">
    <property type="entry name" value="GGTRANSPTASE"/>
</dbReference>
<evidence type="ECO:0000256" key="10">
    <source>
        <dbReference type="PIRSR" id="PIRSR600101-1"/>
    </source>
</evidence>
<organism evidence="15 16">
    <name type="scientific">Prunus armeniaca</name>
    <name type="common">Apricot</name>
    <name type="synonym">Armeniaca vulgaris</name>
    <dbReference type="NCBI Taxonomy" id="36596"/>
    <lineage>
        <taxon>Eukaryota</taxon>
        <taxon>Viridiplantae</taxon>
        <taxon>Streptophyta</taxon>
        <taxon>Embryophyta</taxon>
        <taxon>Tracheophyta</taxon>
        <taxon>Spermatophyta</taxon>
        <taxon>Magnoliopsida</taxon>
        <taxon>eudicotyledons</taxon>
        <taxon>Gunneridae</taxon>
        <taxon>Pentapetalae</taxon>
        <taxon>rosids</taxon>
        <taxon>fabids</taxon>
        <taxon>Rosales</taxon>
        <taxon>Rosaceae</taxon>
        <taxon>Amygdaloideae</taxon>
        <taxon>Amygdaleae</taxon>
        <taxon>Prunus</taxon>
    </lineage>
</organism>
<feature type="binding site" evidence="11">
    <location>
        <position position="471"/>
    </location>
    <ligand>
        <name>L-glutamate</name>
        <dbReference type="ChEBI" id="CHEBI:29985"/>
    </ligand>
</feature>
<dbReference type="FunFam" id="1.10.246.130:FF:000001">
    <property type="entry name" value="Gamma-glutamyltransferase 5 isoform 1"/>
    <property type="match status" value="1"/>
</dbReference>
<accession>A0A6J5VQY7</accession>
<feature type="compositionally biased region" description="Polar residues" evidence="13">
    <location>
        <begin position="613"/>
        <end position="631"/>
    </location>
</feature>
<evidence type="ECO:0000256" key="2">
    <source>
        <dbReference type="ARBA" id="ARBA00001089"/>
    </source>
</evidence>
<dbReference type="NCBIfam" id="TIGR00066">
    <property type="entry name" value="g_glut_trans"/>
    <property type="match status" value="1"/>
</dbReference>
<name>A0A6J5VQY7_PRUAR</name>
<evidence type="ECO:0000256" key="12">
    <source>
        <dbReference type="RuleBase" id="RU368068"/>
    </source>
</evidence>
<dbReference type="PANTHER" id="PTHR11686">
    <property type="entry name" value="GAMMA GLUTAMYL TRANSPEPTIDASE"/>
    <property type="match status" value="1"/>
</dbReference>
<dbReference type="Gene3D" id="3.60.20.40">
    <property type="match status" value="1"/>
</dbReference>
<keyword evidence="14" id="KW-0812">Transmembrane</keyword>
<dbReference type="InterPro" id="IPR043138">
    <property type="entry name" value="GGT_lsub"/>
</dbReference>
<evidence type="ECO:0000313" key="16">
    <source>
        <dbReference type="Proteomes" id="UP000507222"/>
    </source>
</evidence>
<reference evidence="15 16" key="1">
    <citation type="submission" date="2020-05" db="EMBL/GenBank/DDBJ databases">
        <authorList>
            <person name="Campoy J."/>
            <person name="Schneeberger K."/>
            <person name="Spophaly S."/>
        </authorList>
    </citation>
    <scope>NUCLEOTIDE SEQUENCE [LARGE SCALE GENOMIC DNA]</scope>
    <source>
        <strain evidence="15">PruArmRojPasFocal</strain>
    </source>
</reference>
<comment type="pathway">
    <text evidence="3 12">Sulfur metabolism; glutathione metabolism.</text>
</comment>
<comment type="function">
    <text evidence="12">Cleaves the gamma-glutamyl peptide bond of glutathione and glutathione conjugates.</text>
</comment>
<dbReference type="GO" id="GO:0016756">
    <property type="term" value="F:glutathione gamma-glutamylcysteinyltransferase activity"/>
    <property type="evidence" value="ECO:0007669"/>
    <property type="project" value="UniProtKB-ARBA"/>
</dbReference>
<dbReference type="Pfam" id="PF01019">
    <property type="entry name" value="G_glu_transpept"/>
    <property type="match status" value="1"/>
</dbReference>
<dbReference type="EMBL" id="CAEKDK010000007">
    <property type="protein sequence ID" value="CAB4288338.1"/>
    <property type="molecule type" value="Genomic_DNA"/>
</dbReference>
<comment type="catalytic activity">
    <reaction evidence="2 12">
        <text>glutathione + H2O = L-cysteinylglycine + L-glutamate</text>
        <dbReference type="Rhea" id="RHEA:28807"/>
        <dbReference type="ChEBI" id="CHEBI:15377"/>
        <dbReference type="ChEBI" id="CHEBI:29985"/>
        <dbReference type="ChEBI" id="CHEBI:57925"/>
        <dbReference type="ChEBI" id="CHEBI:61694"/>
        <dbReference type="EC" id="3.4.19.13"/>
    </reaction>
</comment>
<feature type="binding site" evidence="11">
    <location>
        <position position="159"/>
    </location>
    <ligand>
        <name>L-glutamate</name>
        <dbReference type="ChEBI" id="CHEBI:29985"/>
    </ligand>
</feature>
<dbReference type="Proteomes" id="UP000507222">
    <property type="component" value="Unassembled WGS sequence"/>
</dbReference>
<dbReference type="GO" id="GO:0006751">
    <property type="term" value="P:glutathione catabolic process"/>
    <property type="evidence" value="ECO:0007669"/>
    <property type="project" value="UniProtKB-UniRule"/>
</dbReference>
<comment type="catalytic activity">
    <reaction evidence="1 12">
        <text>an S-substituted glutathione + H2O = an S-substituted L-cysteinylglycine + L-glutamate</text>
        <dbReference type="Rhea" id="RHEA:59468"/>
        <dbReference type="ChEBI" id="CHEBI:15377"/>
        <dbReference type="ChEBI" id="CHEBI:29985"/>
        <dbReference type="ChEBI" id="CHEBI:90779"/>
        <dbReference type="ChEBI" id="CHEBI:143103"/>
        <dbReference type="EC" id="3.4.19.13"/>
    </reaction>
</comment>
<evidence type="ECO:0000256" key="1">
    <source>
        <dbReference type="ARBA" id="ARBA00001049"/>
    </source>
</evidence>
<feature type="binding site" evidence="11">
    <location>
        <position position="521"/>
    </location>
    <ligand>
        <name>L-glutamate</name>
        <dbReference type="ChEBI" id="CHEBI:29985"/>
    </ligand>
</feature>
<feature type="binding site" evidence="11">
    <location>
        <begin position="447"/>
        <end position="449"/>
    </location>
    <ligand>
        <name>L-glutamate</name>
        <dbReference type="ChEBI" id="CHEBI:29985"/>
    </ligand>
</feature>
<comment type="catalytic activity">
    <reaction evidence="9 12">
        <text>an N-terminal (5-L-glutamyl)-[peptide] + an alpha-amino acid = 5-L-glutamyl amino acid + an N-terminal L-alpha-aminoacyl-[peptide]</text>
        <dbReference type="Rhea" id="RHEA:23904"/>
        <dbReference type="Rhea" id="RHEA-COMP:9780"/>
        <dbReference type="Rhea" id="RHEA-COMP:9795"/>
        <dbReference type="ChEBI" id="CHEBI:77644"/>
        <dbReference type="ChEBI" id="CHEBI:78597"/>
        <dbReference type="ChEBI" id="CHEBI:78599"/>
        <dbReference type="ChEBI" id="CHEBI:78608"/>
        <dbReference type="EC" id="2.3.2.2"/>
    </reaction>
</comment>
<evidence type="ECO:0000256" key="9">
    <source>
        <dbReference type="ARBA" id="ARBA00047417"/>
    </source>
</evidence>
<keyword evidence="14" id="KW-0472">Membrane</keyword>
<evidence type="ECO:0000256" key="4">
    <source>
        <dbReference type="ARBA" id="ARBA00009381"/>
    </source>
</evidence>
<keyword evidence="6 12" id="KW-0378">Hydrolase</keyword>
<dbReference type="EC" id="2.3.2.2" evidence="12"/>
<evidence type="ECO:0000256" key="7">
    <source>
        <dbReference type="ARBA" id="ARBA00023180"/>
    </source>
</evidence>
<dbReference type="InterPro" id="IPR000101">
    <property type="entry name" value="GGT_peptidase"/>
</dbReference>
<feature type="binding site" evidence="11">
    <location>
        <begin position="499"/>
        <end position="500"/>
    </location>
    <ligand>
        <name>L-glutamate</name>
        <dbReference type="ChEBI" id="CHEBI:29985"/>
    </ligand>
</feature>
<dbReference type="GO" id="GO:0103068">
    <property type="term" value="F:leukotriene C4 gamma-glutamyl transferase activity"/>
    <property type="evidence" value="ECO:0007669"/>
    <property type="project" value="UniProtKB-EC"/>
</dbReference>
<feature type="transmembrane region" description="Helical" evidence="14">
    <location>
        <begin position="21"/>
        <end position="43"/>
    </location>
</feature>
<evidence type="ECO:0000256" key="5">
    <source>
        <dbReference type="ARBA" id="ARBA00022679"/>
    </source>
</evidence>
<dbReference type="PANTHER" id="PTHR11686:SF9">
    <property type="entry name" value="RE13973P"/>
    <property type="match status" value="1"/>
</dbReference>
<dbReference type="InterPro" id="IPR029055">
    <property type="entry name" value="Ntn_hydrolases_N"/>
</dbReference>
<keyword evidence="14" id="KW-1133">Transmembrane helix</keyword>
<dbReference type="UniPathway" id="UPA00204"/>
<evidence type="ECO:0000256" key="8">
    <source>
        <dbReference type="ARBA" id="ARBA00023315"/>
    </source>
</evidence>
<proteinExistence type="inferred from homology"/>
<keyword evidence="7" id="KW-0325">Glycoprotein</keyword>
<protein>
    <recommendedName>
        <fullName evidence="12">Glutathione hydrolase</fullName>
        <ecNumber evidence="12">2.3.2.2</ecNumber>
        <ecNumber evidence="12">3.4.19.13</ecNumber>
    </recommendedName>
    <alternativeName>
        <fullName evidence="12">Gamma-glutamyltransferase</fullName>
    </alternativeName>
    <alternativeName>
        <fullName evidence="12">Gamma-glutamyltranspeptidase</fullName>
    </alternativeName>
</protein>
<dbReference type="FunFam" id="3.60.20.40:FF:000004">
    <property type="entry name" value="Glutathione hydrolase 1"/>
    <property type="match status" value="1"/>
</dbReference>